<dbReference type="InterPro" id="IPR052448">
    <property type="entry name" value="DnaJ_C16_autophagy_reg"/>
</dbReference>
<dbReference type="PANTHER" id="PTHR44303:SF2">
    <property type="entry name" value="DNAJ HOMOLOG SUBFAMILY C MEMBER 16"/>
    <property type="match status" value="1"/>
</dbReference>
<feature type="non-terminal residue" evidence="4">
    <location>
        <position position="220"/>
    </location>
</feature>
<feature type="region of interest" description="Disordered" evidence="1">
    <location>
        <begin position="1"/>
        <end position="23"/>
    </location>
</feature>
<comment type="caution">
    <text evidence="4">The sequence shown here is derived from an EMBL/GenBank/DDBJ whole genome shotgun (WGS) entry which is preliminary data.</text>
</comment>
<feature type="domain" description="J" evidence="3">
    <location>
        <begin position="56"/>
        <end position="118"/>
    </location>
</feature>
<evidence type="ECO:0000313" key="5">
    <source>
        <dbReference type="Proteomes" id="UP000652761"/>
    </source>
</evidence>
<evidence type="ECO:0000256" key="1">
    <source>
        <dbReference type="SAM" id="MobiDB-lite"/>
    </source>
</evidence>
<dbReference type="Pfam" id="PF00226">
    <property type="entry name" value="DnaJ"/>
    <property type="match status" value="1"/>
</dbReference>
<organism evidence="4 5">
    <name type="scientific">Colocasia esculenta</name>
    <name type="common">Wild taro</name>
    <name type="synonym">Arum esculentum</name>
    <dbReference type="NCBI Taxonomy" id="4460"/>
    <lineage>
        <taxon>Eukaryota</taxon>
        <taxon>Viridiplantae</taxon>
        <taxon>Streptophyta</taxon>
        <taxon>Embryophyta</taxon>
        <taxon>Tracheophyta</taxon>
        <taxon>Spermatophyta</taxon>
        <taxon>Magnoliopsida</taxon>
        <taxon>Liliopsida</taxon>
        <taxon>Araceae</taxon>
        <taxon>Aroideae</taxon>
        <taxon>Colocasieae</taxon>
        <taxon>Colocasia</taxon>
    </lineage>
</organism>
<reference evidence="4" key="1">
    <citation type="submission" date="2017-07" db="EMBL/GenBank/DDBJ databases">
        <title>Taro Niue Genome Assembly and Annotation.</title>
        <authorList>
            <person name="Atibalentja N."/>
            <person name="Keating K."/>
            <person name="Fields C.J."/>
        </authorList>
    </citation>
    <scope>NUCLEOTIDE SEQUENCE</scope>
    <source>
        <strain evidence="4">Niue_2</strain>
        <tissue evidence="4">Leaf</tissue>
    </source>
</reference>
<keyword evidence="2" id="KW-0472">Membrane</keyword>
<evidence type="ECO:0000313" key="4">
    <source>
        <dbReference type="EMBL" id="MQL99725.1"/>
    </source>
</evidence>
<feature type="transmembrane region" description="Helical" evidence="2">
    <location>
        <begin position="28"/>
        <end position="49"/>
    </location>
</feature>
<dbReference type="EMBL" id="NMUH01002399">
    <property type="protein sequence ID" value="MQL99725.1"/>
    <property type="molecule type" value="Genomic_DNA"/>
</dbReference>
<dbReference type="InterPro" id="IPR001623">
    <property type="entry name" value="DnaJ_domain"/>
</dbReference>
<keyword evidence="5" id="KW-1185">Reference proteome</keyword>
<feature type="compositionally biased region" description="Low complexity" evidence="1">
    <location>
        <begin position="8"/>
        <end position="23"/>
    </location>
</feature>
<protein>
    <recommendedName>
        <fullName evidence="3">J domain-containing protein</fullName>
    </recommendedName>
</protein>
<dbReference type="PANTHER" id="PTHR44303">
    <property type="entry name" value="DNAJ HOMOLOG SUBFAMILY C MEMBER 16"/>
    <property type="match status" value="1"/>
</dbReference>
<dbReference type="Proteomes" id="UP000652761">
    <property type="component" value="Unassembled WGS sequence"/>
</dbReference>
<dbReference type="PROSITE" id="PS50076">
    <property type="entry name" value="DNAJ_2"/>
    <property type="match status" value="1"/>
</dbReference>
<gene>
    <name evidence="4" type="ORF">Taro_032448</name>
</gene>
<evidence type="ECO:0000259" key="3">
    <source>
        <dbReference type="PROSITE" id="PS50076"/>
    </source>
</evidence>
<evidence type="ECO:0000256" key="2">
    <source>
        <dbReference type="SAM" id="Phobius"/>
    </source>
</evidence>
<accession>A0A843VUX6</accession>
<sequence>MAKDTAGTPAAEASNASTSSSPPARTPILRYALPAVLFALGLCFQLIVLPSAFPLSHYDVLGVSQFASVEEVASAYEKLSSRWNSGLDIPTATNFIKIRYAFELLTNPFWKRDYDTFGIEEQLHYIEKLKVQYDGQNFSEVHLPLLDVSSGSLERTEGMLTTEDFTSNVGKTEIWLIQDEQCNEKELSSGDWREAEHGEVLGCQLLVAGAGRRTLLLLLE</sequence>
<dbReference type="InterPro" id="IPR036869">
    <property type="entry name" value="J_dom_sf"/>
</dbReference>
<keyword evidence="2" id="KW-0812">Transmembrane</keyword>
<name>A0A843VUX6_COLES</name>
<dbReference type="AlphaFoldDB" id="A0A843VUX6"/>
<keyword evidence="2" id="KW-1133">Transmembrane helix</keyword>
<dbReference type="SUPFAM" id="SSF46565">
    <property type="entry name" value="Chaperone J-domain"/>
    <property type="match status" value="1"/>
</dbReference>
<dbReference type="Gene3D" id="1.10.287.110">
    <property type="entry name" value="DnaJ domain"/>
    <property type="match status" value="1"/>
</dbReference>
<dbReference type="CDD" id="cd06257">
    <property type="entry name" value="DnaJ"/>
    <property type="match status" value="1"/>
</dbReference>
<proteinExistence type="predicted"/>
<dbReference type="GO" id="GO:0005783">
    <property type="term" value="C:endoplasmic reticulum"/>
    <property type="evidence" value="ECO:0007669"/>
    <property type="project" value="UniProtKB-ARBA"/>
</dbReference>
<dbReference type="OrthoDB" id="767702at2759"/>